<keyword evidence="6" id="KW-1185">Reference proteome</keyword>
<dbReference type="Pfam" id="PF00465">
    <property type="entry name" value="Fe-ADH"/>
    <property type="match status" value="1"/>
</dbReference>
<dbReference type="AlphaFoldDB" id="A0A7X2PBN2"/>
<dbReference type="EMBL" id="VUNN01000004">
    <property type="protein sequence ID" value="MSU05896.1"/>
    <property type="molecule type" value="Genomic_DNA"/>
</dbReference>
<accession>A0A7X2PBN2</accession>
<dbReference type="GO" id="GO:1990362">
    <property type="term" value="F:butanol dehydrogenase (NAD+) activity"/>
    <property type="evidence" value="ECO:0007669"/>
    <property type="project" value="InterPro"/>
</dbReference>
<dbReference type="Gene3D" id="3.40.50.1970">
    <property type="match status" value="1"/>
</dbReference>
<evidence type="ECO:0000259" key="3">
    <source>
        <dbReference type="Pfam" id="PF00465"/>
    </source>
</evidence>
<dbReference type="GO" id="GO:0005829">
    <property type="term" value="C:cytosol"/>
    <property type="evidence" value="ECO:0007669"/>
    <property type="project" value="TreeGrafter"/>
</dbReference>
<dbReference type="InterPro" id="IPR056798">
    <property type="entry name" value="ADH_Fe_C"/>
</dbReference>
<dbReference type="Pfam" id="PF25137">
    <property type="entry name" value="ADH_Fe_C"/>
    <property type="match status" value="1"/>
</dbReference>
<evidence type="ECO:0000256" key="1">
    <source>
        <dbReference type="ARBA" id="ARBA00007358"/>
    </source>
</evidence>
<sequence length="393" mass="43529">MAIASYYTPTHVLMGKGAYKEVVNELKKQNATKVLIHYGSDRIKKNGLLDEVVSLIEESGIKTFTLGGVVPNPRVSLVRKGVELVKKENIDFILAIGGGSVIDSCKAIGYGSLYDGDVWDFYSQKATPTACMSIGCILTMAAAGSEMSDSSVITNDEGGLKRGCNTDYCRLKFALLDPEYTYSLPKYQTACAVVDIMMHTIERFFIKGTTLAFTDNMATALLRTMVKFGPIALTDPTNYEARENIMWASSVSHNGFTGFGNSWRGDWACHQMEHELSGMFDVAHGAGLSAIWSTWARYVYKENPKRFAFFGHEVFGLELTGDDDKDANAAIDKTEEFFKSLGMPIRISDFGITLTDDQLEELATKATFYGKRTLGSFMTLDHDRIKDIYTLAR</sequence>
<evidence type="ECO:0000313" key="5">
    <source>
        <dbReference type="EMBL" id="MSU05896.1"/>
    </source>
</evidence>
<dbReference type="GO" id="GO:1990002">
    <property type="term" value="F:methylglyoxal reductase (NADPH) (acetol producing) activity"/>
    <property type="evidence" value="ECO:0007669"/>
    <property type="project" value="TreeGrafter"/>
</dbReference>
<organism evidence="5 6">
    <name type="scientific">Bullifex porci</name>
    <dbReference type="NCBI Taxonomy" id="2606638"/>
    <lineage>
        <taxon>Bacteria</taxon>
        <taxon>Pseudomonadati</taxon>
        <taxon>Spirochaetota</taxon>
        <taxon>Spirochaetia</taxon>
        <taxon>Spirochaetales</taxon>
        <taxon>Spirochaetaceae</taxon>
        <taxon>Bullifex</taxon>
    </lineage>
</organism>
<evidence type="ECO:0000313" key="6">
    <source>
        <dbReference type="Proteomes" id="UP000460549"/>
    </source>
</evidence>
<dbReference type="GO" id="GO:0008106">
    <property type="term" value="F:alcohol dehydrogenase (NADP+) activity"/>
    <property type="evidence" value="ECO:0007669"/>
    <property type="project" value="TreeGrafter"/>
</dbReference>
<evidence type="ECO:0000256" key="2">
    <source>
        <dbReference type="ARBA" id="ARBA00023002"/>
    </source>
</evidence>
<dbReference type="PANTHER" id="PTHR43633">
    <property type="entry name" value="ALCOHOL DEHYDROGENASE YQHD"/>
    <property type="match status" value="1"/>
</dbReference>
<proteinExistence type="inferred from homology"/>
<dbReference type="InterPro" id="IPR018211">
    <property type="entry name" value="ADH_Fe_CS"/>
</dbReference>
<dbReference type="CDD" id="cd08187">
    <property type="entry name" value="BDH"/>
    <property type="match status" value="1"/>
</dbReference>
<feature type="domain" description="Alcohol dehydrogenase iron-type/glycerol dehydrogenase GldA" evidence="3">
    <location>
        <begin position="9"/>
        <end position="178"/>
    </location>
</feature>
<comment type="similarity">
    <text evidence="1">Belongs to the iron-containing alcohol dehydrogenase family.</text>
</comment>
<comment type="caution">
    <text evidence="5">The sequence shown here is derived from an EMBL/GenBank/DDBJ whole genome shotgun (WGS) entry which is preliminary data.</text>
</comment>
<evidence type="ECO:0000259" key="4">
    <source>
        <dbReference type="Pfam" id="PF25137"/>
    </source>
</evidence>
<dbReference type="PANTHER" id="PTHR43633:SF1">
    <property type="entry name" value="ALCOHOL DEHYDROGENASE YQHD"/>
    <property type="match status" value="1"/>
</dbReference>
<dbReference type="FunFam" id="3.40.50.1970:FF:000003">
    <property type="entry name" value="Alcohol dehydrogenase, iron-containing"/>
    <property type="match status" value="1"/>
</dbReference>
<reference evidence="5 6" key="1">
    <citation type="submission" date="2019-08" db="EMBL/GenBank/DDBJ databases">
        <title>In-depth cultivation of the pig gut microbiome towards novel bacterial diversity and tailored functional studies.</title>
        <authorList>
            <person name="Wylensek D."/>
            <person name="Hitch T.C.A."/>
            <person name="Clavel T."/>
        </authorList>
    </citation>
    <scope>NUCLEOTIDE SEQUENCE [LARGE SCALE GENOMIC DNA]</scope>
    <source>
        <strain evidence="5 6">NM-380-WT-3C1</strain>
    </source>
</reference>
<dbReference type="InterPro" id="IPR044731">
    <property type="entry name" value="BDH-like"/>
</dbReference>
<dbReference type="PROSITE" id="PS00060">
    <property type="entry name" value="ADH_IRON_2"/>
    <property type="match status" value="1"/>
</dbReference>
<keyword evidence="2" id="KW-0560">Oxidoreductase</keyword>
<gene>
    <name evidence="5" type="ORF">FYJ80_03765</name>
</gene>
<dbReference type="RefSeq" id="WP_154424797.1">
    <property type="nucleotide sequence ID" value="NZ_VUNN01000004.1"/>
</dbReference>
<dbReference type="InterPro" id="IPR001670">
    <property type="entry name" value="ADH_Fe/GldA"/>
</dbReference>
<dbReference type="Proteomes" id="UP000460549">
    <property type="component" value="Unassembled WGS sequence"/>
</dbReference>
<name>A0A7X2PBN2_9SPIO</name>
<dbReference type="SUPFAM" id="SSF56796">
    <property type="entry name" value="Dehydroquinate synthase-like"/>
    <property type="match status" value="1"/>
</dbReference>
<dbReference type="GO" id="GO:0046872">
    <property type="term" value="F:metal ion binding"/>
    <property type="evidence" value="ECO:0007669"/>
    <property type="project" value="InterPro"/>
</dbReference>
<feature type="domain" description="Fe-containing alcohol dehydrogenase-like C-terminal" evidence="4">
    <location>
        <begin position="189"/>
        <end position="390"/>
    </location>
</feature>
<dbReference type="Gene3D" id="1.20.1090.10">
    <property type="entry name" value="Dehydroquinate synthase-like - alpha domain"/>
    <property type="match status" value="1"/>
</dbReference>
<protein>
    <submittedName>
        <fullName evidence="5">Iron-containing alcohol dehydrogenase</fullName>
    </submittedName>
</protein>